<accession>A0A9D4N8T1</accession>
<proteinExistence type="predicted"/>
<name>A0A9D4N8T1_DREPO</name>
<evidence type="ECO:0000313" key="2">
    <source>
        <dbReference type="Proteomes" id="UP000828390"/>
    </source>
</evidence>
<sequence>MQFVDVGYGAVLLVSQQTGELITTFTNGLPLANMFLNDTVQGVSGKFLPVAPAVTSKNRIYVLTEFAPDENQNDVNVLGLQRLYAIDTSTSLANGMKIVWHANFENELPYSNVLSASLRFGSESYARRLTSTLRDPSVLKPSILWDAAVETIYLALPPPMLPGSRLQGGDRLFAIQDTGKEGSMVFQAQISVQNMVMYDGSADRNPSNAADQLWVSAPDGRLLAMKKTGVIGHVLDMPAILKTNFTITSKITTARGRGVDEDFLLFGINVQQPTAAFKSILSSYGVEVMSETPANYVIGVDTPENIKGMPLAWILPTPEDTVVFGQIIGIKGDGSSIPDQLIVYSQIKQKFAKIFSIIAQK</sequence>
<organism evidence="1 2">
    <name type="scientific">Dreissena polymorpha</name>
    <name type="common">Zebra mussel</name>
    <name type="synonym">Mytilus polymorpha</name>
    <dbReference type="NCBI Taxonomy" id="45954"/>
    <lineage>
        <taxon>Eukaryota</taxon>
        <taxon>Metazoa</taxon>
        <taxon>Spiralia</taxon>
        <taxon>Lophotrochozoa</taxon>
        <taxon>Mollusca</taxon>
        <taxon>Bivalvia</taxon>
        <taxon>Autobranchia</taxon>
        <taxon>Heteroconchia</taxon>
        <taxon>Euheterodonta</taxon>
        <taxon>Imparidentia</taxon>
        <taxon>Neoheterodontei</taxon>
        <taxon>Myida</taxon>
        <taxon>Dreissenoidea</taxon>
        <taxon>Dreissenidae</taxon>
        <taxon>Dreissena</taxon>
    </lineage>
</organism>
<dbReference type="Proteomes" id="UP000828390">
    <property type="component" value="Unassembled WGS sequence"/>
</dbReference>
<protein>
    <submittedName>
        <fullName evidence="1">Uncharacterized protein</fullName>
    </submittedName>
</protein>
<evidence type="ECO:0000313" key="1">
    <source>
        <dbReference type="EMBL" id="KAH3888807.1"/>
    </source>
</evidence>
<gene>
    <name evidence="1" type="ORF">DPMN_012847</name>
</gene>
<dbReference type="EMBL" id="JAIWYP010000001">
    <property type="protein sequence ID" value="KAH3888807.1"/>
    <property type="molecule type" value="Genomic_DNA"/>
</dbReference>
<reference evidence="1" key="2">
    <citation type="submission" date="2020-11" db="EMBL/GenBank/DDBJ databases">
        <authorList>
            <person name="McCartney M.A."/>
            <person name="Auch B."/>
            <person name="Kono T."/>
            <person name="Mallez S."/>
            <person name="Becker A."/>
            <person name="Gohl D.M."/>
            <person name="Silverstein K.A.T."/>
            <person name="Koren S."/>
            <person name="Bechman K.B."/>
            <person name="Herman A."/>
            <person name="Abrahante J.E."/>
            <person name="Garbe J."/>
        </authorList>
    </citation>
    <scope>NUCLEOTIDE SEQUENCE</scope>
    <source>
        <strain evidence="1">Duluth1</strain>
        <tissue evidence="1">Whole animal</tissue>
    </source>
</reference>
<dbReference type="AlphaFoldDB" id="A0A9D4N8T1"/>
<keyword evidence="2" id="KW-1185">Reference proteome</keyword>
<reference evidence="1" key="1">
    <citation type="journal article" date="2019" name="bioRxiv">
        <title>The Genome of the Zebra Mussel, Dreissena polymorpha: A Resource for Invasive Species Research.</title>
        <authorList>
            <person name="McCartney M.A."/>
            <person name="Auch B."/>
            <person name="Kono T."/>
            <person name="Mallez S."/>
            <person name="Zhang Y."/>
            <person name="Obille A."/>
            <person name="Becker A."/>
            <person name="Abrahante J.E."/>
            <person name="Garbe J."/>
            <person name="Badalamenti J.P."/>
            <person name="Herman A."/>
            <person name="Mangelson H."/>
            <person name="Liachko I."/>
            <person name="Sullivan S."/>
            <person name="Sone E.D."/>
            <person name="Koren S."/>
            <person name="Silverstein K.A.T."/>
            <person name="Beckman K.B."/>
            <person name="Gohl D.M."/>
        </authorList>
    </citation>
    <scope>NUCLEOTIDE SEQUENCE</scope>
    <source>
        <strain evidence="1">Duluth1</strain>
        <tissue evidence="1">Whole animal</tissue>
    </source>
</reference>
<comment type="caution">
    <text evidence="1">The sequence shown here is derived from an EMBL/GenBank/DDBJ whole genome shotgun (WGS) entry which is preliminary data.</text>
</comment>